<protein>
    <recommendedName>
        <fullName evidence="3">Glycosyl transferase family 1 domain-containing protein</fullName>
    </recommendedName>
</protein>
<evidence type="ECO:0000313" key="2">
    <source>
        <dbReference type="Proteomes" id="UP000003741"/>
    </source>
</evidence>
<reference evidence="1 2" key="1">
    <citation type="submission" date="2012-02" db="EMBL/GenBank/DDBJ databases">
        <title>The Genome Sequence of Bacteroides cellulosilyticus CL02T12C19.</title>
        <authorList>
            <consortium name="The Broad Institute Genome Sequencing Platform"/>
            <person name="Earl A."/>
            <person name="Ward D."/>
            <person name="Feldgarden M."/>
            <person name="Gevers D."/>
            <person name="Zitomersky N.L."/>
            <person name="Coyne M.J."/>
            <person name="Comstock L.E."/>
            <person name="Young S.K."/>
            <person name="Zeng Q."/>
            <person name="Gargeya S."/>
            <person name="Fitzgerald M."/>
            <person name="Haas B."/>
            <person name="Abouelleil A."/>
            <person name="Alvarado L."/>
            <person name="Arachchi H.M."/>
            <person name="Berlin A."/>
            <person name="Chapman S.B."/>
            <person name="Gearin G."/>
            <person name="Goldberg J."/>
            <person name="Griggs A."/>
            <person name="Gujja S."/>
            <person name="Hansen M."/>
            <person name="Heiman D."/>
            <person name="Howarth C."/>
            <person name="Larimer J."/>
            <person name="Lui A."/>
            <person name="MacDonald P.J.P."/>
            <person name="McCowen C."/>
            <person name="Montmayeur A."/>
            <person name="Murphy C."/>
            <person name="Neiman D."/>
            <person name="Pearson M."/>
            <person name="Priest M."/>
            <person name="Roberts A."/>
            <person name="Saif S."/>
            <person name="Shea T."/>
            <person name="Sisk P."/>
            <person name="Stolte C."/>
            <person name="Sykes S."/>
            <person name="Wortman J."/>
            <person name="Nusbaum C."/>
            <person name="Birren B."/>
        </authorList>
    </citation>
    <scope>NUCLEOTIDE SEQUENCE [LARGE SCALE GENOMIC DNA]</scope>
    <source>
        <strain evidence="1 2">CL02T12C19</strain>
    </source>
</reference>
<dbReference type="EMBL" id="AGXG01000077">
    <property type="protein sequence ID" value="EIY28470.1"/>
    <property type="molecule type" value="Genomic_DNA"/>
</dbReference>
<name>I8VPY4_9BACE</name>
<dbReference type="Gene3D" id="3.40.50.2000">
    <property type="entry name" value="Glycogen Phosphorylase B"/>
    <property type="match status" value="2"/>
</dbReference>
<accession>I8VPY4</accession>
<sequence>MKTYIFLNNSIRQMGGAQMYIRNKMLALEKEGWHVEVFYFLEGKILIPELKKFKDNRIENLRFPIFSLSENARKQVLNIISNRVTKSDDVVIESVTFGFRHWGELIAEHLSGLNLLFFVNETYPKLSKAEEDYLLWKQKRGEYLNHISVKKKASIRVASEHNDKYEFIMTPYNNVVSPESINFEFDKSLPVITSIGRLEKNYILKMVLEVIKFAEENDTKVNLFFIGGASEKGYIDNIKAELSKTNMVIPHFFGYLFPIPVNILDVTDVVIAVSGSVLVGVSRNIPTISIDVNDSYPLGVFGHTTHSRLFRSNEAIVPTSEILKDIILDNKYKEAVNYIDPDVDVINRHNSDLINKLLNNNKVYYNVMEISSFKDKLSYYMKSSLRNIIGDAKIEKIRRRIFG</sequence>
<dbReference type="SUPFAM" id="SSF53756">
    <property type="entry name" value="UDP-Glycosyltransferase/glycogen phosphorylase"/>
    <property type="match status" value="1"/>
</dbReference>
<dbReference type="AlphaFoldDB" id="I8VPY4"/>
<dbReference type="RefSeq" id="WP_007217836.1">
    <property type="nucleotide sequence ID" value="NZ_JH724087.1"/>
</dbReference>
<keyword evidence="2" id="KW-1185">Reference proteome</keyword>
<dbReference type="PATRIC" id="fig|997874.3.peg.3543"/>
<evidence type="ECO:0000313" key="1">
    <source>
        <dbReference type="EMBL" id="EIY28470.1"/>
    </source>
</evidence>
<comment type="caution">
    <text evidence="1">The sequence shown here is derived from an EMBL/GenBank/DDBJ whole genome shotgun (WGS) entry which is preliminary data.</text>
</comment>
<evidence type="ECO:0008006" key="3">
    <source>
        <dbReference type="Google" id="ProtNLM"/>
    </source>
</evidence>
<proteinExistence type="predicted"/>
<dbReference type="OrthoDB" id="2051279at2"/>
<organism evidence="1 2">
    <name type="scientific">Bacteroides cellulosilyticus CL02T12C19</name>
    <dbReference type="NCBI Taxonomy" id="997874"/>
    <lineage>
        <taxon>Bacteria</taxon>
        <taxon>Pseudomonadati</taxon>
        <taxon>Bacteroidota</taxon>
        <taxon>Bacteroidia</taxon>
        <taxon>Bacteroidales</taxon>
        <taxon>Bacteroidaceae</taxon>
        <taxon>Bacteroides</taxon>
    </lineage>
</organism>
<dbReference type="Proteomes" id="UP000003741">
    <property type="component" value="Unassembled WGS sequence"/>
</dbReference>
<gene>
    <name evidence="1" type="ORF">HMPREF1062_03455</name>
</gene>
<dbReference type="HOGENOM" id="CLU_663459_0_0_10"/>